<dbReference type="EMBL" id="HBGJ01018702">
    <property type="protein sequence ID" value="CAD9253628.1"/>
    <property type="molecule type" value="Transcribed_RNA"/>
</dbReference>
<keyword evidence="1" id="KW-0472">Membrane</keyword>
<accession>A0A7S1XR43</accession>
<evidence type="ECO:0000256" key="1">
    <source>
        <dbReference type="SAM" id="Phobius"/>
    </source>
</evidence>
<feature type="transmembrane region" description="Helical" evidence="1">
    <location>
        <begin position="59"/>
        <end position="80"/>
    </location>
</feature>
<evidence type="ECO:0000313" key="2">
    <source>
        <dbReference type="EMBL" id="CAD9253628.1"/>
    </source>
</evidence>
<sequence length="186" mass="20415">MDAEDVQFTWSRRLEKCGLGQLVLSFLTQVSGEISFPSYNILLGFWCCYCAWTKNVRGIFAFVCLTLLSIILDIAFMATWGTGEENYFETGDNASSSQFALAMMVFNLFAKFWGLWCSAHLWGALGGARAMDSDAPGQMLDRNYSSLPEGSKNNDGVYGGAYASPTMMDSYGETGAADESVIRAEV</sequence>
<dbReference type="AlphaFoldDB" id="A0A7S1XR43"/>
<keyword evidence="1" id="KW-1133">Transmembrane helix</keyword>
<keyword evidence="1" id="KW-0812">Transmembrane</keyword>
<feature type="transmembrane region" description="Helical" evidence="1">
    <location>
        <begin position="100"/>
        <end position="122"/>
    </location>
</feature>
<gene>
    <name evidence="2" type="ORF">PPAR1163_LOCUS11995</name>
</gene>
<name>A0A7S1XR43_9STRA</name>
<protein>
    <submittedName>
        <fullName evidence="2">Uncharacterized protein</fullName>
    </submittedName>
</protein>
<reference evidence="2" key="1">
    <citation type="submission" date="2021-01" db="EMBL/GenBank/DDBJ databases">
        <authorList>
            <person name="Corre E."/>
            <person name="Pelletier E."/>
            <person name="Niang G."/>
            <person name="Scheremetjew M."/>
            <person name="Finn R."/>
            <person name="Kale V."/>
            <person name="Holt S."/>
            <person name="Cochrane G."/>
            <person name="Meng A."/>
            <person name="Brown T."/>
            <person name="Cohen L."/>
        </authorList>
    </citation>
    <scope>NUCLEOTIDE SEQUENCE</scope>
    <source>
        <strain evidence="2">CCMP2877</strain>
    </source>
</reference>
<proteinExistence type="predicted"/>
<organism evidence="2">
    <name type="scientific">Phaeomonas parva</name>
    <dbReference type="NCBI Taxonomy" id="124430"/>
    <lineage>
        <taxon>Eukaryota</taxon>
        <taxon>Sar</taxon>
        <taxon>Stramenopiles</taxon>
        <taxon>Ochrophyta</taxon>
        <taxon>Pinguiophyceae</taxon>
        <taxon>Pinguiochrysidales</taxon>
        <taxon>Pinguiochrysidaceae</taxon>
        <taxon>Phaeomonas</taxon>
    </lineage>
</organism>